<dbReference type="AlphaFoldDB" id="A0A0M0KAK0"/>
<dbReference type="PANTHER" id="PTHR11242:SF0">
    <property type="entry name" value="TPR_REGION DOMAIN-CONTAINING PROTEIN"/>
    <property type="match status" value="1"/>
</dbReference>
<proteinExistence type="predicted"/>
<dbReference type="InterPro" id="IPR019734">
    <property type="entry name" value="TPR_rpt"/>
</dbReference>
<dbReference type="Proteomes" id="UP000037460">
    <property type="component" value="Unassembled WGS sequence"/>
</dbReference>
<gene>
    <name evidence="4" type="ORF">Ctob_012243</name>
</gene>
<protein>
    <submittedName>
        <fullName evidence="4">Rotamase fkbp 1</fullName>
    </submittedName>
</protein>
<comment type="caution">
    <text evidence="4">The sequence shown here is derived from an EMBL/GenBank/DDBJ whole genome shotgun (WGS) entry which is preliminary data.</text>
</comment>
<dbReference type="InterPro" id="IPR011990">
    <property type="entry name" value="TPR-like_helical_dom_sf"/>
</dbReference>
<organism evidence="4 5">
    <name type="scientific">Chrysochromulina tobinii</name>
    <dbReference type="NCBI Taxonomy" id="1460289"/>
    <lineage>
        <taxon>Eukaryota</taxon>
        <taxon>Haptista</taxon>
        <taxon>Haptophyta</taxon>
        <taxon>Prymnesiophyceae</taxon>
        <taxon>Prymnesiales</taxon>
        <taxon>Chrysochromulinaceae</taxon>
        <taxon>Chrysochromulina</taxon>
    </lineage>
</organism>
<evidence type="ECO:0000256" key="3">
    <source>
        <dbReference type="SAM" id="MobiDB-lite"/>
    </source>
</evidence>
<dbReference type="PANTHER" id="PTHR11242">
    <property type="entry name" value="ARYL HYDROCARBON RECEPTOR INTERACTING PROTEIN RELATED"/>
    <property type="match status" value="1"/>
</dbReference>
<dbReference type="SMART" id="SM00028">
    <property type="entry name" value="TPR"/>
    <property type="match status" value="2"/>
</dbReference>
<reference evidence="5" key="1">
    <citation type="journal article" date="2015" name="PLoS Genet.">
        <title>Genome Sequence and Transcriptome Analyses of Chrysochromulina tobin: Metabolic Tools for Enhanced Algal Fitness in the Prominent Order Prymnesiales (Haptophyceae).</title>
        <authorList>
            <person name="Hovde B.T."/>
            <person name="Deodato C.R."/>
            <person name="Hunsperger H.M."/>
            <person name="Ryken S.A."/>
            <person name="Yost W."/>
            <person name="Jha R.K."/>
            <person name="Patterson J."/>
            <person name="Monnat R.J. Jr."/>
            <person name="Barlow S.B."/>
            <person name="Starkenburg S.R."/>
            <person name="Cattolico R.A."/>
        </authorList>
    </citation>
    <scope>NUCLEOTIDE SEQUENCE</scope>
    <source>
        <strain evidence="5">CCMP291</strain>
    </source>
</reference>
<dbReference type="InterPro" id="IPR039663">
    <property type="entry name" value="AIP/AIPL1/TTC9"/>
</dbReference>
<dbReference type="OrthoDB" id="433738at2759"/>
<evidence type="ECO:0000313" key="5">
    <source>
        <dbReference type="Proteomes" id="UP000037460"/>
    </source>
</evidence>
<accession>A0A0M0KAK0</accession>
<dbReference type="EMBL" id="JWZX01000869">
    <property type="protein sequence ID" value="KOO35438.1"/>
    <property type="molecule type" value="Genomic_DNA"/>
</dbReference>
<dbReference type="Gene3D" id="1.25.40.10">
    <property type="entry name" value="Tetratricopeptide repeat domain"/>
    <property type="match status" value="1"/>
</dbReference>
<keyword evidence="2" id="KW-0802">TPR repeat</keyword>
<keyword evidence="1" id="KW-0677">Repeat</keyword>
<evidence type="ECO:0000313" key="4">
    <source>
        <dbReference type="EMBL" id="KOO35438.1"/>
    </source>
</evidence>
<keyword evidence="5" id="KW-1185">Reference proteome</keyword>
<sequence>MADVPSTALLEPSAPEASDPAVKPPLDPDIIRWPDEPPPPPEMWQITPVHDWERDERGYIFESRLEEAEVHKTEGNAHFKASEWELALRRYKRAIYHCVFDEMQMYDLLDHHKEQAHGIQVPCKLNLVACIVRMYEDGNPALPDGSLDHALLAIDEVLKARPKEAKAFFRRAQVLMLQQDLAGARTALDEAKRLSASGGTAAGGGGGGANLRDAYAKLKALEQKEKERQRVLFGGKLQTVSVHQMQEESEALALARRAALWKYVRIIGFPVVLPLEALYAVVQYIVRKLLRGPEGMGKKAR</sequence>
<evidence type="ECO:0000256" key="1">
    <source>
        <dbReference type="ARBA" id="ARBA00022737"/>
    </source>
</evidence>
<dbReference type="SUPFAM" id="SSF48452">
    <property type="entry name" value="TPR-like"/>
    <property type="match status" value="1"/>
</dbReference>
<feature type="region of interest" description="Disordered" evidence="3">
    <location>
        <begin position="1"/>
        <end position="39"/>
    </location>
</feature>
<evidence type="ECO:0000256" key="2">
    <source>
        <dbReference type="ARBA" id="ARBA00022803"/>
    </source>
</evidence>
<name>A0A0M0KAK0_9EUKA</name>